<evidence type="ECO:0000313" key="2">
    <source>
        <dbReference type="Proteomes" id="UP001374535"/>
    </source>
</evidence>
<keyword evidence="2" id="KW-1185">Reference proteome</keyword>
<organism evidence="1 2">
    <name type="scientific">Vigna mungo</name>
    <name type="common">Black gram</name>
    <name type="synonym">Phaseolus mungo</name>
    <dbReference type="NCBI Taxonomy" id="3915"/>
    <lineage>
        <taxon>Eukaryota</taxon>
        <taxon>Viridiplantae</taxon>
        <taxon>Streptophyta</taxon>
        <taxon>Embryophyta</taxon>
        <taxon>Tracheophyta</taxon>
        <taxon>Spermatophyta</taxon>
        <taxon>Magnoliopsida</taxon>
        <taxon>eudicotyledons</taxon>
        <taxon>Gunneridae</taxon>
        <taxon>Pentapetalae</taxon>
        <taxon>rosids</taxon>
        <taxon>fabids</taxon>
        <taxon>Fabales</taxon>
        <taxon>Fabaceae</taxon>
        <taxon>Papilionoideae</taxon>
        <taxon>50 kb inversion clade</taxon>
        <taxon>NPAAA clade</taxon>
        <taxon>indigoferoid/millettioid clade</taxon>
        <taxon>Phaseoleae</taxon>
        <taxon>Vigna</taxon>
    </lineage>
</organism>
<dbReference type="AlphaFoldDB" id="A0AAQ3MJW1"/>
<proteinExistence type="predicted"/>
<feature type="non-terminal residue" evidence="1">
    <location>
        <position position="109"/>
    </location>
</feature>
<dbReference type="EMBL" id="CP144691">
    <property type="protein sequence ID" value="WVY92551.1"/>
    <property type="molecule type" value="Genomic_DNA"/>
</dbReference>
<sequence length="109" mass="12709">MLQKCKLLDHRSSGTWALYQQRPNSSIFLIHRSSYTVLPPEPQLVRLDLTCNSSFLFCFKFFMLQPVFCDFLYTACFLPCELMIMQANDFLLQMHTYIVGSLLQTLVSI</sequence>
<accession>A0AAQ3MJW1</accession>
<dbReference type="Proteomes" id="UP001374535">
    <property type="component" value="Chromosome 10"/>
</dbReference>
<name>A0AAQ3MJW1_VIGMU</name>
<evidence type="ECO:0000313" key="1">
    <source>
        <dbReference type="EMBL" id="WVY92551.1"/>
    </source>
</evidence>
<gene>
    <name evidence="1" type="ORF">V8G54_031639</name>
</gene>
<reference evidence="1 2" key="1">
    <citation type="journal article" date="2023" name="Life. Sci Alliance">
        <title>Evolutionary insights into 3D genome organization and epigenetic landscape of Vigna mungo.</title>
        <authorList>
            <person name="Junaid A."/>
            <person name="Singh B."/>
            <person name="Bhatia S."/>
        </authorList>
    </citation>
    <scope>NUCLEOTIDE SEQUENCE [LARGE SCALE GENOMIC DNA]</scope>
    <source>
        <strain evidence="1">Urdbean</strain>
    </source>
</reference>
<protein>
    <submittedName>
        <fullName evidence="1">Uncharacterized protein</fullName>
    </submittedName>
</protein>